<dbReference type="InterPro" id="IPR043129">
    <property type="entry name" value="ATPase_NBD"/>
</dbReference>
<evidence type="ECO:0000256" key="1">
    <source>
        <dbReference type="ARBA" id="ARBA00006479"/>
    </source>
</evidence>
<dbReference type="SUPFAM" id="SSF53067">
    <property type="entry name" value="Actin-like ATPase domain"/>
    <property type="match status" value="1"/>
</dbReference>
<dbReference type="RefSeq" id="WP_354644450.1">
    <property type="nucleotide sequence ID" value="NZ_CP159872.1"/>
</dbReference>
<dbReference type="KEGG" id="kcm:ABWK59_33630"/>
<dbReference type="PROSITE" id="PS01125">
    <property type="entry name" value="ROK"/>
    <property type="match status" value="1"/>
</dbReference>
<dbReference type="Gene3D" id="1.10.10.10">
    <property type="entry name" value="Winged helix-like DNA-binding domain superfamily/Winged helix DNA-binding domain"/>
    <property type="match status" value="1"/>
</dbReference>
<evidence type="ECO:0000313" key="2">
    <source>
        <dbReference type="EMBL" id="XCM83514.1"/>
    </source>
</evidence>
<dbReference type="EMBL" id="CP159872">
    <property type="protein sequence ID" value="XCM83514.1"/>
    <property type="molecule type" value="Genomic_DNA"/>
</dbReference>
<dbReference type="AlphaFoldDB" id="A0AAU8K7U0"/>
<dbReference type="InterPro" id="IPR049874">
    <property type="entry name" value="ROK_cs"/>
</dbReference>
<dbReference type="PANTHER" id="PTHR18964">
    <property type="entry name" value="ROK (REPRESSOR, ORF, KINASE) FAMILY"/>
    <property type="match status" value="1"/>
</dbReference>
<organism evidence="2">
    <name type="scientific">Kitasatospora camelliae</name>
    <dbReference type="NCBI Taxonomy" id="3156397"/>
    <lineage>
        <taxon>Bacteria</taxon>
        <taxon>Bacillati</taxon>
        <taxon>Actinomycetota</taxon>
        <taxon>Actinomycetes</taxon>
        <taxon>Kitasatosporales</taxon>
        <taxon>Streptomycetaceae</taxon>
        <taxon>Kitasatospora</taxon>
    </lineage>
</organism>
<reference evidence="2" key="1">
    <citation type="submission" date="2024-06" db="EMBL/GenBank/DDBJ databases">
        <title>The genome sequences of Kitasatospora sp. strain HUAS MG31.</title>
        <authorList>
            <person name="Mo P."/>
        </authorList>
    </citation>
    <scope>NUCLEOTIDE SEQUENCE</scope>
    <source>
        <strain evidence="2">HUAS MG31</strain>
    </source>
</reference>
<name>A0AAU8K7U0_9ACTN</name>
<gene>
    <name evidence="2" type="ORF">ABWK59_33630</name>
</gene>
<protein>
    <submittedName>
        <fullName evidence="2">ROK family transcriptional regulator</fullName>
    </submittedName>
</protein>
<dbReference type="Pfam" id="PF00480">
    <property type="entry name" value="ROK"/>
    <property type="match status" value="1"/>
</dbReference>
<sequence length="386" mass="40313">MFPNHGQPLVTAPAETAILSLLLAEGPLSRVELARRTGLSSTAITKAARPLIDDGYLHELPPERTAPGAGRPVNPLAVTVEREFFIGVKISADALYAVACDLRAGLRATAGRSLGPDRSPAAVCALICEFVELLLDAEPAFRERTRHLGIAVSGDVDRAAGEVRYSVLPGWQDVPLAAMVAERTGLNVIVENDVKALTTTEHWFGEGIGTEYFALVTIGAGIGSGLVVDGRLITGAYGVAGEMGHISIDPAGPRCHCGQTGCVEAFASSDAILAAVREGTGRPDLDFDGAVLLARGGDPAAREAFARAGRAIGTGIATLVNLFGPERVVVTGEGLDTYDLLGTHIKDAYAAHAFKAAANCPLTLRPLPWEEWARGAAVLGIQALFP</sequence>
<accession>A0AAU8K7U0</accession>
<proteinExistence type="inferred from homology"/>
<dbReference type="InterPro" id="IPR036390">
    <property type="entry name" value="WH_DNA-bd_sf"/>
</dbReference>
<dbReference type="InterPro" id="IPR036388">
    <property type="entry name" value="WH-like_DNA-bd_sf"/>
</dbReference>
<dbReference type="Pfam" id="PF13412">
    <property type="entry name" value="HTH_24"/>
    <property type="match status" value="1"/>
</dbReference>
<dbReference type="Gene3D" id="3.30.420.40">
    <property type="match status" value="2"/>
</dbReference>
<dbReference type="CDD" id="cd24073">
    <property type="entry name" value="ASKHA_ATPase_ROK_CYANR"/>
    <property type="match status" value="1"/>
</dbReference>
<dbReference type="SUPFAM" id="SSF46785">
    <property type="entry name" value="Winged helix' DNA-binding domain"/>
    <property type="match status" value="1"/>
</dbReference>
<comment type="similarity">
    <text evidence="1">Belongs to the ROK (NagC/XylR) family.</text>
</comment>
<dbReference type="PANTHER" id="PTHR18964:SF149">
    <property type="entry name" value="BIFUNCTIONAL UDP-N-ACETYLGLUCOSAMINE 2-EPIMERASE_N-ACETYLMANNOSAMINE KINASE"/>
    <property type="match status" value="1"/>
</dbReference>
<dbReference type="InterPro" id="IPR000600">
    <property type="entry name" value="ROK"/>
</dbReference>